<comment type="caution">
    <text evidence="2">The sequence shown here is derived from an EMBL/GenBank/DDBJ whole genome shotgun (WGS) entry which is preliminary data.</text>
</comment>
<dbReference type="OrthoDB" id="2473714at2759"/>
<protein>
    <submittedName>
        <fullName evidence="2">Uncharacterized protein</fullName>
    </submittedName>
</protein>
<proteinExistence type="predicted"/>
<accession>A0A015IFL7</accession>
<evidence type="ECO:0000313" key="2">
    <source>
        <dbReference type="EMBL" id="EXX52780.1"/>
    </source>
</evidence>
<dbReference type="EMBL" id="JEMT01029218">
    <property type="protein sequence ID" value="EXX52780.1"/>
    <property type="molecule type" value="Genomic_DNA"/>
</dbReference>
<evidence type="ECO:0000313" key="3">
    <source>
        <dbReference type="Proteomes" id="UP000022910"/>
    </source>
</evidence>
<organism evidence="2 3">
    <name type="scientific">Rhizophagus irregularis (strain DAOM 197198w)</name>
    <name type="common">Glomus intraradices</name>
    <dbReference type="NCBI Taxonomy" id="1432141"/>
    <lineage>
        <taxon>Eukaryota</taxon>
        <taxon>Fungi</taxon>
        <taxon>Fungi incertae sedis</taxon>
        <taxon>Mucoromycota</taxon>
        <taxon>Glomeromycotina</taxon>
        <taxon>Glomeromycetes</taxon>
        <taxon>Glomerales</taxon>
        <taxon>Glomeraceae</taxon>
        <taxon>Rhizophagus</taxon>
    </lineage>
</organism>
<keyword evidence="3" id="KW-1185">Reference proteome</keyword>
<dbReference type="HOGENOM" id="CLU_1950002_0_0_1"/>
<feature type="compositionally biased region" description="Basic and acidic residues" evidence="1">
    <location>
        <begin position="70"/>
        <end position="93"/>
    </location>
</feature>
<name>A0A015IFL7_RHIIW</name>
<sequence length="129" mass="15490">MEETLKQYITEYYRGFIGFEIEHIEDFYQASKTYKRINLGDSLGQRYIISTRRNKDRSTRRKVAKPSKKILRENPREGAANEKMNNELDSLKKRSLEDSEKIEELKKEIKKAEERIKFLENEAISQRRK</sequence>
<reference evidence="2 3" key="1">
    <citation type="submission" date="2014-02" db="EMBL/GenBank/DDBJ databases">
        <title>Single nucleus genome sequencing reveals high similarity among nuclei of an endomycorrhizal fungus.</title>
        <authorList>
            <person name="Lin K."/>
            <person name="Geurts R."/>
            <person name="Zhang Z."/>
            <person name="Limpens E."/>
            <person name="Saunders D.G."/>
            <person name="Mu D."/>
            <person name="Pang E."/>
            <person name="Cao H."/>
            <person name="Cha H."/>
            <person name="Lin T."/>
            <person name="Zhou Q."/>
            <person name="Shang Y."/>
            <person name="Li Y."/>
            <person name="Ivanov S."/>
            <person name="Sharma T."/>
            <person name="Velzen R.V."/>
            <person name="Ruijter N.D."/>
            <person name="Aanen D.K."/>
            <person name="Win J."/>
            <person name="Kamoun S."/>
            <person name="Bisseling T."/>
            <person name="Huang S."/>
        </authorList>
    </citation>
    <scope>NUCLEOTIDE SEQUENCE [LARGE SCALE GENOMIC DNA]</scope>
    <source>
        <strain evidence="3">DAOM197198w</strain>
    </source>
</reference>
<dbReference type="AlphaFoldDB" id="A0A015IFL7"/>
<feature type="compositionally biased region" description="Basic residues" evidence="1">
    <location>
        <begin position="53"/>
        <end position="69"/>
    </location>
</feature>
<gene>
    <name evidence="2" type="ORF">RirG_250140</name>
</gene>
<feature type="region of interest" description="Disordered" evidence="1">
    <location>
        <begin position="53"/>
        <end position="93"/>
    </location>
</feature>
<dbReference type="Proteomes" id="UP000022910">
    <property type="component" value="Unassembled WGS sequence"/>
</dbReference>
<evidence type="ECO:0000256" key="1">
    <source>
        <dbReference type="SAM" id="MobiDB-lite"/>
    </source>
</evidence>